<gene>
    <name evidence="1" type="ORF">PSNMU_V1.4_AUG-EV-PASAV3_0073630</name>
</gene>
<proteinExistence type="predicted"/>
<evidence type="ECO:0000313" key="2">
    <source>
        <dbReference type="Proteomes" id="UP000291116"/>
    </source>
</evidence>
<dbReference type="EMBL" id="CAACVS010000283">
    <property type="protein sequence ID" value="VEU40474.1"/>
    <property type="molecule type" value="Genomic_DNA"/>
</dbReference>
<keyword evidence="2" id="KW-1185">Reference proteome</keyword>
<evidence type="ECO:0000313" key="1">
    <source>
        <dbReference type="EMBL" id="VEU40474.1"/>
    </source>
</evidence>
<name>A0A448ZEI6_9STRA</name>
<dbReference type="AlphaFoldDB" id="A0A448ZEI6"/>
<sequence>MVIVNDLEVLIVSAEDENNTPFKEHRKGTNTYVEAEPDAEYFISIRKFRTSATGLYCKLYVDGKDLEYYLDWGAHHIDSSPEMHGIWSYSKGVSTDKALQFVKASSVSGDAAMATMGEIRMEVYERINHGIQRSSREVQPSSTFKTAPSIPLDCCNSVTNKKNIRTKEGHREITKLVGTGPSTCSSKGAHLYSIPLYYCAAPGLIAVGVLPKPPLWDLERTINPAQITPAEKKELEKLVLSVKRDRKGNEIIELREEDEDEDDPGCCSSGRDINEETPDVCTNAHKIATDLLKRPRLSVTRRDIPVEVVYLSNQNRRNIEKDDERAVF</sequence>
<accession>A0A448ZEI6</accession>
<dbReference type="OrthoDB" id="53152at2759"/>
<reference evidence="1 2" key="1">
    <citation type="submission" date="2019-01" db="EMBL/GenBank/DDBJ databases">
        <authorList>
            <person name="Ferrante I. M."/>
        </authorList>
    </citation>
    <scope>NUCLEOTIDE SEQUENCE [LARGE SCALE GENOMIC DNA]</scope>
    <source>
        <strain evidence="1 2">B856</strain>
    </source>
</reference>
<organism evidence="1 2">
    <name type="scientific">Pseudo-nitzschia multistriata</name>
    <dbReference type="NCBI Taxonomy" id="183589"/>
    <lineage>
        <taxon>Eukaryota</taxon>
        <taxon>Sar</taxon>
        <taxon>Stramenopiles</taxon>
        <taxon>Ochrophyta</taxon>
        <taxon>Bacillariophyta</taxon>
        <taxon>Bacillariophyceae</taxon>
        <taxon>Bacillariophycidae</taxon>
        <taxon>Bacillariales</taxon>
        <taxon>Bacillariaceae</taxon>
        <taxon>Pseudo-nitzschia</taxon>
    </lineage>
</organism>
<dbReference type="Proteomes" id="UP000291116">
    <property type="component" value="Unassembled WGS sequence"/>
</dbReference>
<protein>
    <submittedName>
        <fullName evidence="1">Uncharacterized protein</fullName>
    </submittedName>
</protein>